<keyword evidence="2" id="KW-1185">Reference proteome</keyword>
<dbReference type="EMBL" id="JXTC01000484">
    <property type="protein sequence ID" value="PON50598.1"/>
    <property type="molecule type" value="Genomic_DNA"/>
</dbReference>
<sequence>MRLPAVELLKVPFLATESLMDLNHEPSQMPNLIPKLFGQIRSIDFTFYLDSATPISIDGEMVVQLDLSNEYMTVIAVLIDNLIEKLVPNWKASSRTLSTEGISSTGDSSTLMNDDTSLWCSWHSVQISLFSYLMESFVEGSR</sequence>
<dbReference type="OrthoDB" id="1750396at2759"/>
<organism evidence="1 2">
    <name type="scientific">Trema orientale</name>
    <name type="common">Charcoal tree</name>
    <name type="synonym">Celtis orientalis</name>
    <dbReference type="NCBI Taxonomy" id="63057"/>
    <lineage>
        <taxon>Eukaryota</taxon>
        <taxon>Viridiplantae</taxon>
        <taxon>Streptophyta</taxon>
        <taxon>Embryophyta</taxon>
        <taxon>Tracheophyta</taxon>
        <taxon>Spermatophyta</taxon>
        <taxon>Magnoliopsida</taxon>
        <taxon>eudicotyledons</taxon>
        <taxon>Gunneridae</taxon>
        <taxon>Pentapetalae</taxon>
        <taxon>rosids</taxon>
        <taxon>fabids</taxon>
        <taxon>Rosales</taxon>
        <taxon>Cannabaceae</taxon>
        <taxon>Trema</taxon>
    </lineage>
</organism>
<dbReference type="AlphaFoldDB" id="A0A2P5BP71"/>
<evidence type="ECO:0000313" key="2">
    <source>
        <dbReference type="Proteomes" id="UP000237000"/>
    </source>
</evidence>
<gene>
    <name evidence="1" type="ORF">TorRG33x02_313880</name>
</gene>
<evidence type="ECO:0000313" key="1">
    <source>
        <dbReference type="EMBL" id="PON50598.1"/>
    </source>
</evidence>
<comment type="caution">
    <text evidence="1">The sequence shown here is derived from an EMBL/GenBank/DDBJ whole genome shotgun (WGS) entry which is preliminary data.</text>
</comment>
<protein>
    <submittedName>
        <fullName evidence="1">Uncharacterized protein</fullName>
    </submittedName>
</protein>
<reference evidence="2" key="1">
    <citation type="submission" date="2016-06" db="EMBL/GenBank/DDBJ databases">
        <title>Parallel loss of symbiosis genes in relatives of nitrogen-fixing non-legume Parasponia.</title>
        <authorList>
            <person name="Van Velzen R."/>
            <person name="Holmer R."/>
            <person name="Bu F."/>
            <person name="Rutten L."/>
            <person name="Van Zeijl A."/>
            <person name="Liu W."/>
            <person name="Santuari L."/>
            <person name="Cao Q."/>
            <person name="Sharma T."/>
            <person name="Shen D."/>
            <person name="Roswanjaya Y."/>
            <person name="Wardhani T."/>
            <person name="Kalhor M.S."/>
            <person name="Jansen J."/>
            <person name="Van den Hoogen J."/>
            <person name="Gungor B."/>
            <person name="Hartog M."/>
            <person name="Hontelez J."/>
            <person name="Verver J."/>
            <person name="Yang W.-C."/>
            <person name="Schijlen E."/>
            <person name="Repin R."/>
            <person name="Schilthuizen M."/>
            <person name="Schranz E."/>
            <person name="Heidstra R."/>
            <person name="Miyata K."/>
            <person name="Fedorova E."/>
            <person name="Kohlen W."/>
            <person name="Bisseling T."/>
            <person name="Smit S."/>
            <person name="Geurts R."/>
        </authorList>
    </citation>
    <scope>NUCLEOTIDE SEQUENCE [LARGE SCALE GENOMIC DNA]</scope>
    <source>
        <strain evidence="2">cv. RG33-2</strain>
    </source>
</reference>
<name>A0A2P5BP71_TREOI</name>
<accession>A0A2P5BP71</accession>
<dbReference type="STRING" id="63057.A0A2P5BP71"/>
<proteinExistence type="predicted"/>
<dbReference type="Proteomes" id="UP000237000">
    <property type="component" value="Unassembled WGS sequence"/>
</dbReference>
<dbReference type="InParanoid" id="A0A2P5BP71"/>